<dbReference type="InterPro" id="IPR011706">
    <property type="entry name" value="Cu-oxidase_C"/>
</dbReference>
<proteinExistence type="inferred from homology"/>
<dbReference type="GO" id="GO:0048046">
    <property type="term" value="C:apoplast"/>
    <property type="evidence" value="ECO:0007669"/>
    <property type="project" value="UniProtKB-SubCell"/>
</dbReference>
<dbReference type="PROSITE" id="PS00080">
    <property type="entry name" value="MULTICOPPER_OXIDASE2"/>
    <property type="match status" value="1"/>
</dbReference>
<dbReference type="SUPFAM" id="SSF49503">
    <property type="entry name" value="Cupredoxins"/>
    <property type="match status" value="3"/>
</dbReference>
<gene>
    <name evidence="17" type="primary">LAC10</name>
    <name evidence="17" type="ORF">CK203_088389</name>
</gene>
<keyword evidence="13" id="KW-0732">Signal</keyword>
<feature type="domain" description="Plastocyanin-like" evidence="15">
    <location>
        <begin position="460"/>
        <end position="585"/>
    </location>
</feature>
<dbReference type="EMBL" id="QGNW01001441">
    <property type="protein sequence ID" value="RVW41326.1"/>
    <property type="molecule type" value="Genomic_DNA"/>
</dbReference>
<dbReference type="Proteomes" id="UP000288805">
    <property type="component" value="Unassembled WGS sequence"/>
</dbReference>
<keyword evidence="5 13" id="KW-0052">Apoplast</keyword>
<dbReference type="FunFam" id="2.60.40.420:FF:000049">
    <property type="entry name" value="Laccase"/>
    <property type="match status" value="1"/>
</dbReference>
<evidence type="ECO:0000256" key="2">
    <source>
        <dbReference type="ARBA" id="ARBA00004271"/>
    </source>
</evidence>
<name>A0A438E0U2_VITVI</name>
<comment type="function">
    <text evidence="13">Lignin degradation and detoxification of lignin-derived products.</text>
</comment>
<dbReference type="InterPro" id="IPR017761">
    <property type="entry name" value="Laccase"/>
</dbReference>
<keyword evidence="6 13" id="KW-0964">Secreted</keyword>
<accession>A0A438E0U2</accession>
<evidence type="ECO:0000256" key="4">
    <source>
        <dbReference type="ARBA" id="ARBA00012297"/>
    </source>
</evidence>
<organism evidence="17 18">
    <name type="scientific">Vitis vinifera</name>
    <name type="common">Grape</name>
    <dbReference type="NCBI Taxonomy" id="29760"/>
    <lineage>
        <taxon>Eukaryota</taxon>
        <taxon>Viridiplantae</taxon>
        <taxon>Streptophyta</taxon>
        <taxon>Embryophyta</taxon>
        <taxon>Tracheophyta</taxon>
        <taxon>Spermatophyta</taxon>
        <taxon>Magnoliopsida</taxon>
        <taxon>eudicotyledons</taxon>
        <taxon>Gunneridae</taxon>
        <taxon>Pentapetalae</taxon>
        <taxon>rosids</taxon>
        <taxon>Vitales</taxon>
        <taxon>Vitaceae</taxon>
        <taxon>Viteae</taxon>
        <taxon>Vitis</taxon>
    </lineage>
</organism>
<evidence type="ECO:0000256" key="1">
    <source>
        <dbReference type="ARBA" id="ARBA00000349"/>
    </source>
</evidence>
<evidence type="ECO:0000256" key="10">
    <source>
        <dbReference type="ARBA" id="ARBA00023008"/>
    </source>
</evidence>
<dbReference type="Pfam" id="PF00394">
    <property type="entry name" value="Cu-oxidase"/>
    <property type="match status" value="1"/>
</dbReference>
<keyword evidence="7 13" id="KW-0479">Metal-binding</keyword>
<evidence type="ECO:0000256" key="13">
    <source>
        <dbReference type="RuleBase" id="RU361119"/>
    </source>
</evidence>
<dbReference type="PANTHER" id="PTHR11709:SF317">
    <property type="entry name" value="LACCASE"/>
    <property type="match status" value="1"/>
</dbReference>
<dbReference type="GO" id="GO:0046274">
    <property type="term" value="P:lignin catabolic process"/>
    <property type="evidence" value="ECO:0007669"/>
    <property type="project" value="UniProtKB-KW"/>
</dbReference>
<dbReference type="CDD" id="cd13875">
    <property type="entry name" value="CuRO_2_LCC_plant"/>
    <property type="match status" value="1"/>
</dbReference>
<dbReference type="InterPro" id="IPR034289">
    <property type="entry name" value="CuRO_3_LCC"/>
</dbReference>
<evidence type="ECO:0000256" key="6">
    <source>
        <dbReference type="ARBA" id="ARBA00022525"/>
    </source>
</evidence>
<keyword evidence="10 13" id="KW-0186">Copper</keyword>
<dbReference type="AlphaFoldDB" id="A0A438E0U2"/>
<dbReference type="Pfam" id="PF07732">
    <property type="entry name" value="Cu-oxidase_3"/>
    <property type="match status" value="1"/>
</dbReference>
<dbReference type="GO" id="GO:0052716">
    <property type="term" value="F:hydroquinone:oxygen oxidoreductase activity"/>
    <property type="evidence" value="ECO:0007669"/>
    <property type="project" value="UniProtKB-EC"/>
</dbReference>
<feature type="chain" id="PRO_5018810391" description="Laccase" evidence="13">
    <location>
        <begin position="22"/>
        <end position="602"/>
    </location>
</feature>
<sequence>MESRVGAMLLVVLIFPTLVGAMVRHYKFSVVMKNTTRLCATKPIVTVNGRFPGLSSTQGRMTRHGVKQLRTGWSDGPAYITQCPIQPGQSYIYNFTLSGQRGTLLWHAHISWLRATMYGAIVILPKRGVPYPFPKPDREVVVILAIGFIFDSGAKATQSGLPRIRTHGGDKALTPYCCPPGTIWASTRRATIRGKSLVATMSSNPKETILGEWWKADVEAVINQAIQSGLPPNISDAHTINGHPGPTSTCSSQGYTLNVESGKTYMLRIVNAAVNDELFFKISGHQLTVVEVDAIYAKPFKTDTLFIAPGQTTNALLTADQGAGKYLIVVSPFMDAPIPVDNITGTAILSYTGTLAASPTVLTTSPSQNATQLTSSFMDSLKSLNSKQYPANVPLAIDHSLLFTIGVGVNPCSTCVNGSRLVSYINNVTFVMPTTGLLEAHYYNIGGVFTVDFPGNPLIAFNYTGTQPSNMQTMNGTRLYRLAYNSTVQVVIQGTAMISPESHPTHLHGFDFYAVGRGLGNFDPVNDPKKFNLIDPIARNTIGVPSGGWTAIRFRADNPGVWLLHCHLEVHTTWGLKMAFLVENGKGPNESLVPPPSDLPKC</sequence>
<evidence type="ECO:0000256" key="11">
    <source>
        <dbReference type="ARBA" id="ARBA00023180"/>
    </source>
</evidence>
<keyword evidence="12 13" id="KW-0439">Lignin degradation</keyword>
<evidence type="ECO:0000256" key="5">
    <source>
        <dbReference type="ARBA" id="ARBA00022523"/>
    </source>
</evidence>
<feature type="domain" description="Plastocyanin-like" evidence="16">
    <location>
        <begin position="61"/>
        <end position="126"/>
    </location>
</feature>
<reference evidence="17 18" key="1">
    <citation type="journal article" date="2018" name="PLoS Genet.">
        <title>Population sequencing reveals clonal diversity and ancestral inbreeding in the grapevine cultivar Chardonnay.</title>
        <authorList>
            <person name="Roach M.J."/>
            <person name="Johnson D.L."/>
            <person name="Bohlmann J."/>
            <person name="van Vuuren H.J."/>
            <person name="Jones S.J."/>
            <person name="Pretorius I.S."/>
            <person name="Schmidt S.A."/>
            <person name="Borneman A.R."/>
        </authorList>
    </citation>
    <scope>NUCLEOTIDE SEQUENCE [LARGE SCALE GENOMIC DNA]</scope>
    <source>
        <strain evidence="18">cv. Chardonnay</strain>
        <tissue evidence="17">Leaf</tissue>
    </source>
</reference>
<evidence type="ECO:0000256" key="8">
    <source>
        <dbReference type="ARBA" id="ARBA00022737"/>
    </source>
</evidence>
<evidence type="ECO:0000256" key="9">
    <source>
        <dbReference type="ARBA" id="ARBA00023002"/>
    </source>
</evidence>
<dbReference type="Pfam" id="PF07731">
    <property type="entry name" value="Cu-oxidase_2"/>
    <property type="match status" value="1"/>
</dbReference>
<feature type="signal peptide" evidence="13">
    <location>
        <begin position="1"/>
        <end position="21"/>
    </location>
</feature>
<keyword evidence="8 13" id="KW-0677">Repeat</keyword>
<dbReference type="CDD" id="cd13897">
    <property type="entry name" value="CuRO_3_LCC_plant"/>
    <property type="match status" value="1"/>
</dbReference>
<dbReference type="InterPro" id="IPR034288">
    <property type="entry name" value="CuRO_1_LCC"/>
</dbReference>
<keyword evidence="11" id="KW-0325">Glycoprotein</keyword>
<dbReference type="InterPro" id="IPR008972">
    <property type="entry name" value="Cupredoxin"/>
</dbReference>
<dbReference type="InterPro" id="IPR002355">
    <property type="entry name" value="Cu_oxidase_Cu_BS"/>
</dbReference>
<dbReference type="NCBIfam" id="TIGR03389">
    <property type="entry name" value="laccase"/>
    <property type="match status" value="1"/>
</dbReference>
<protein>
    <recommendedName>
        <fullName evidence="4 13">Laccase</fullName>
        <ecNumber evidence="4 13">1.10.3.2</ecNumber>
    </recommendedName>
    <alternativeName>
        <fullName evidence="13">Benzenediol:oxygen oxidoreductase</fullName>
    </alternativeName>
    <alternativeName>
        <fullName evidence="13">Diphenol oxidase</fullName>
    </alternativeName>
    <alternativeName>
        <fullName evidence="13">Urishiol oxidase</fullName>
    </alternativeName>
</protein>
<dbReference type="InterPro" id="IPR045087">
    <property type="entry name" value="Cu-oxidase_fam"/>
</dbReference>
<dbReference type="PANTHER" id="PTHR11709">
    <property type="entry name" value="MULTI-COPPER OXIDASE"/>
    <property type="match status" value="1"/>
</dbReference>
<evidence type="ECO:0000259" key="16">
    <source>
        <dbReference type="Pfam" id="PF07732"/>
    </source>
</evidence>
<evidence type="ECO:0000259" key="15">
    <source>
        <dbReference type="Pfam" id="PF07731"/>
    </source>
</evidence>
<feature type="domain" description="Plastocyanin-like" evidence="14">
    <location>
        <begin position="209"/>
        <end position="353"/>
    </location>
</feature>
<dbReference type="CDD" id="cd13849">
    <property type="entry name" value="CuRO_1_LCC_plant"/>
    <property type="match status" value="1"/>
</dbReference>
<evidence type="ECO:0000256" key="7">
    <source>
        <dbReference type="ARBA" id="ARBA00022723"/>
    </source>
</evidence>
<comment type="cofactor">
    <cofactor evidence="13">
        <name>Cu cation</name>
        <dbReference type="ChEBI" id="CHEBI:23378"/>
    </cofactor>
    <text evidence="13">Binds 4 Cu cations per monomer.</text>
</comment>
<comment type="similarity">
    <text evidence="3 13">Belongs to the multicopper oxidase family.</text>
</comment>
<evidence type="ECO:0000313" key="18">
    <source>
        <dbReference type="Proteomes" id="UP000288805"/>
    </source>
</evidence>
<keyword evidence="9 13" id="KW-0560">Oxidoreductase</keyword>
<dbReference type="InterPro" id="IPR034285">
    <property type="entry name" value="CuRO_2_LCC"/>
</dbReference>
<dbReference type="InterPro" id="IPR001117">
    <property type="entry name" value="Cu-oxidase_2nd"/>
</dbReference>
<dbReference type="GO" id="GO:0005507">
    <property type="term" value="F:copper ion binding"/>
    <property type="evidence" value="ECO:0007669"/>
    <property type="project" value="InterPro"/>
</dbReference>
<evidence type="ECO:0000256" key="12">
    <source>
        <dbReference type="ARBA" id="ARBA00023185"/>
    </source>
</evidence>
<comment type="subcellular location">
    <subcellularLocation>
        <location evidence="2 13">Secreted</location>
        <location evidence="2 13">Extracellular space</location>
        <location evidence="2 13">Apoplast</location>
    </subcellularLocation>
</comment>
<evidence type="ECO:0000259" key="14">
    <source>
        <dbReference type="Pfam" id="PF00394"/>
    </source>
</evidence>
<dbReference type="InterPro" id="IPR011707">
    <property type="entry name" value="Cu-oxidase-like_N"/>
</dbReference>
<dbReference type="PROSITE" id="PS00079">
    <property type="entry name" value="MULTICOPPER_OXIDASE1"/>
    <property type="match status" value="1"/>
</dbReference>
<dbReference type="InterPro" id="IPR033138">
    <property type="entry name" value="Cu_oxidase_CS"/>
</dbReference>
<dbReference type="EC" id="1.10.3.2" evidence="4 13"/>
<dbReference type="Gene3D" id="2.60.40.420">
    <property type="entry name" value="Cupredoxins - blue copper proteins"/>
    <property type="match status" value="3"/>
</dbReference>
<comment type="caution">
    <text evidence="17">The sequence shown here is derived from an EMBL/GenBank/DDBJ whole genome shotgun (WGS) entry which is preliminary data.</text>
</comment>
<evidence type="ECO:0000256" key="3">
    <source>
        <dbReference type="ARBA" id="ARBA00010609"/>
    </source>
</evidence>
<evidence type="ECO:0000313" key="17">
    <source>
        <dbReference type="EMBL" id="RVW41326.1"/>
    </source>
</evidence>
<comment type="catalytic activity">
    <reaction evidence="1 13">
        <text>4 hydroquinone + O2 = 4 benzosemiquinone + 2 H2O</text>
        <dbReference type="Rhea" id="RHEA:11276"/>
        <dbReference type="ChEBI" id="CHEBI:15377"/>
        <dbReference type="ChEBI" id="CHEBI:15379"/>
        <dbReference type="ChEBI" id="CHEBI:17594"/>
        <dbReference type="ChEBI" id="CHEBI:17977"/>
        <dbReference type="EC" id="1.10.3.2"/>
    </reaction>
</comment>